<dbReference type="RefSeq" id="WP_020909798.1">
    <property type="nucleotide sequence ID" value="NC_012490.1"/>
</dbReference>
<dbReference type="KEGG" id="rer:RER_59460"/>
<feature type="domain" description="Solute-binding protein family 3/N-terminal" evidence="5">
    <location>
        <begin position="52"/>
        <end position="272"/>
    </location>
</feature>
<dbReference type="InterPro" id="IPR001638">
    <property type="entry name" value="Solute-binding_3/MltF_N"/>
</dbReference>
<dbReference type="GO" id="GO:0042597">
    <property type="term" value="C:periplasmic space"/>
    <property type="evidence" value="ECO:0007669"/>
    <property type="project" value="UniProtKB-SubCell"/>
</dbReference>
<proteinExistence type="inferred from homology"/>
<dbReference type="Pfam" id="PF09084">
    <property type="entry name" value="NMT1"/>
    <property type="match status" value="1"/>
</dbReference>
<gene>
    <name evidence="6" type="ordered locus">RER_59460</name>
</gene>
<reference evidence="7" key="1">
    <citation type="submission" date="2005-03" db="EMBL/GenBank/DDBJ databases">
        <title>Comparison of the complete genome sequences of Rhodococcus erythropolis PR4 and Rhodococcus opacus B4.</title>
        <authorList>
            <person name="Takarada H."/>
            <person name="Sekine M."/>
            <person name="Hosoyama A."/>
            <person name="Yamada R."/>
            <person name="Fujisawa T."/>
            <person name="Omata S."/>
            <person name="Shimizu A."/>
            <person name="Tsukatani N."/>
            <person name="Tanikawa S."/>
            <person name="Fujita N."/>
            <person name="Harayama S."/>
        </authorList>
    </citation>
    <scope>NUCLEOTIDE SEQUENCE [LARGE SCALE GENOMIC DNA]</scope>
    <source>
        <strain evidence="7">PR4 / NBRC 100887</strain>
    </source>
</reference>
<dbReference type="SUPFAM" id="SSF53850">
    <property type="entry name" value="Periplasmic binding protein-like II"/>
    <property type="match status" value="1"/>
</dbReference>
<protein>
    <submittedName>
        <fullName evidence="6">Putative ABC transporter substrate-binding protein</fullName>
    </submittedName>
</protein>
<reference evidence="6 7" key="2">
    <citation type="journal article" date="2006" name="Environ. Microbiol.">
        <title>Sequence analysis of three plasmids harboured in Rhodococcus erythropolis strain PR4.</title>
        <authorList>
            <person name="Sekine M."/>
            <person name="Tanikawa S."/>
            <person name="Omata S."/>
            <person name="Saito M."/>
            <person name="Fujisawa T."/>
            <person name="Tsukatani N."/>
            <person name="Tajima T."/>
            <person name="Sekigawa T."/>
            <person name="Kosugi H."/>
            <person name="Matsuo Y."/>
            <person name="Nishiko R."/>
            <person name="Imamura K."/>
            <person name="Ito M."/>
            <person name="Narita H."/>
            <person name="Tago S."/>
            <person name="Fujita N."/>
            <person name="Harayama S."/>
        </authorList>
    </citation>
    <scope>NUCLEOTIDE SEQUENCE [LARGE SCALE GENOMIC DNA]</scope>
    <source>
        <strain evidence="7">PR4 / NBRC 100887</strain>
    </source>
</reference>
<dbReference type="eggNOG" id="COG0715">
    <property type="taxonomic scope" value="Bacteria"/>
</dbReference>
<dbReference type="EMBL" id="AP008957">
    <property type="protein sequence ID" value="BAH36654.1"/>
    <property type="molecule type" value="Genomic_DNA"/>
</dbReference>
<feature type="chain" id="PRO_5039462497" evidence="4">
    <location>
        <begin position="24"/>
        <end position="319"/>
    </location>
</feature>
<dbReference type="HOGENOM" id="CLU_028871_12_1_11"/>
<dbReference type="Proteomes" id="UP000002204">
    <property type="component" value="Chromosome"/>
</dbReference>
<dbReference type="Gene3D" id="3.40.190.10">
    <property type="entry name" value="Periplasmic binding protein-like II"/>
    <property type="match status" value="2"/>
</dbReference>
<feature type="signal peptide" evidence="4">
    <location>
        <begin position="1"/>
        <end position="23"/>
    </location>
</feature>
<dbReference type="AlphaFoldDB" id="C0ZVG0"/>
<comment type="subcellular location">
    <subcellularLocation>
        <location evidence="1">Periplasm</location>
    </subcellularLocation>
</comment>
<evidence type="ECO:0000256" key="1">
    <source>
        <dbReference type="ARBA" id="ARBA00004418"/>
    </source>
</evidence>
<evidence type="ECO:0000256" key="3">
    <source>
        <dbReference type="ARBA" id="ARBA00022729"/>
    </source>
</evidence>
<keyword evidence="3 4" id="KW-0732">Signal</keyword>
<evidence type="ECO:0000259" key="5">
    <source>
        <dbReference type="SMART" id="SM00062"/>
    </source>
</evidence>
<accession>C0ZVG0</accession>
<evidence type="ECO:0000256" key="4">
    <source>
        <dbReference type="SAM" id="SignalP"/>
    </source>
</evidence>
<name>C0ZVG0_RHOE4</name>
<sequence>MNTRFTRFCAIGAGLALAFTVAACGGSDSDAAAPSADGVTRMTLSIPPVGDSLPVYVALENGFFADNGLEIELAPAANGATTINALISGSTDLALVSYPSLIKAVDSKLPVAIAAMGIDGTDEYKAGIYVPEGSAVKTPADLIGKKVATPSLGSVGDIYFRGVLKDENLDYTKVNFVELPQANMATALKAGDVDAAFITEPTLSAAVKTLDLRAIGYQNGPQGVFATSTKTIDSNPDAIRGFRTALAQAVEVIEVDPHGVASQIMPKYTDMDAETARNMNLPQFVTEWNADGVQSVIDLMVEVGIIKQSFSADNLFQPL</sequence>
<dbReference type="SMART" id="SM00062">
    <property type="entry name" value="PBPb"/>
    <property type="match status" value="1"/>
</dbReference>
<dbReference type="PATRIC" id="fig|234621.6.peg.6535"/>
<evidence type="ECO:0000313" key="7">
    <source>
        <dbReference type="Proteomes" id="UP000002204"/>
    </source>
</evidence>
<dbReference type="PANTHER" id="PTHR30024">
    <property type="entry name" value="ALIPHATIC SULFONATES-BINDING PROTEIN-RELATED"/>
    <property type="match status" value="1"/>
</dbReference>
<organism evidence="6 7">
    <name type="scientific">Rhodococcus erythropolis (strain PR4 / NBRC 100887)</name>
    <dbReference type="NCBI Taxonomy" id="234621"/>
    <lineage>
        <taxon>Bacteria</taxon>
        <taxon>Bacillati</taxon>
        <taxon>Actinomycetota</taxon>
        <taxon>Actinomycetes</taxon>
        <taxon>Mycobacteriales</taxon>
        <taxon>Nocardiaceae</taxon>
        <taxon>Rhodococcus</taxon>
        <taxon>Rhodococcus erythropolis group</taxon>
    </lineage>
</organism>
<comment type="similarity">
    <text evidence="2">Belongs to the bacterial solute-binding protein SsuA/TauA family.</text>
</comment>
<evidence type="ECO:0000256" key="2">
    <source>
        <dbReference type="ARBA" id="ARBA00010742"/>
    </source>
</evidence>
<evidence type="ECO:0000313" key="6">
    <source>
        <dbReference type="EMBL" id="BAH36654.1"/>
    </source>
</evidence>
<dbReference type="PROSITE" id="PS51257">
    <property type="entry name" value="PROKAR_LIPOPROTEIN"/>
    <property type="match status" value="1"/>
</dbReference>
<dbReference type="GO" id="GO:0042918">
    <property type="term" value="P:alkanesulfonate transmembrane transport"/>
    <property type="evidence" value="ECO:0007669"/>
    <property type="project" value="TreeGrafter"/>
</dbReference>
<dbReference type="PANTHER" id="PTHR30024:SF47">
    <property type="entry name" value="TAURINE-BINDING PERIPLASMIC PROTEIN"/>
    <property type="match status" value="1"/>
</dbReference>
<dbReference type="InterPro" id="IPR015168">
    <property type="entry name" value="SsuA/THI5"/>
</dbReference>